<dbReference type="AlphaFoldDB" id="A0A7G1KTP5"/>
<dbReference type="EMBL" id="AP023396">
    <property type="protein sequence ID" value="BCK58462.1"/>
    <property type="molecule type" value="Genomic_DNA"/>
</dbReference>
<sequence length="64" mass="7041">MDAEPRRTRLYTFPGGVFEVQEYPGDEPGVGVYLEYRQSWSNASAFGRGVAEGLGLVDDETEPA</sequence>
<keyword evidence="2" id="KW-1185">Reference proteome</keyword>
<accession>A0A7G1KTP5</accession>
<proteinExistence type="predicted"/>
<organism evidence="1 2">
    <name type="scientific">Nocardia wallacei</name>
    <dbReference type="NCBI Taxonomy" id="480035"/>
    <lineage>
        <taxon>Bacteria</taxon>
        <taxon>Bacillati</taxon>
        <taxon>Actinomycetota</taxon>
        <taxon>Actinomycetes</taxon>
        <taxon>Mycobacteriales</taxon>
        <taxon>Nocardiaceae</taxon>
        <taxon>Nocardia</taxon>
    </lineage>
</organism>
<gene>
    <name evidence="1" type="ORF">NWFMUON74_62340</name>
</gene>
<dbReference type="KEGG" id="nwl:NWFMUON74_62340"/>
<evidence type="ECO:0000313" key="2">
    <source>
        <dbReference type="Proteomes" id="UP000516173"/>
    </source>
</evidence>
<evidence type="ECO:0000313" key="1">
    <source>
        <dbReference type="EMBL" id="BCK58462.1"/>
    </source>
</evidence>
<protein>
    <submittedName>
        <fullName evidence="1">Uncharacterized protein</fullName>
    </submittedName>
</protein>
<reference evidence="1 2" key="1">
    <citation type="submission" date="2020-08" db="EMBL/GenBank/DDBJ databases">
        <title>Genome Sequencing of Nocardia wallacei strain FMUON74 and assembly.</title>
        <authorList>
            <person name="Toyokawa M."/>
            <person name="Uesaka K."/>
        </authorList>
    </citation>
    <scope>NUCLEOTIDE SEQUENCE [LARGE SCALE GENOMIC DNA]</scope>
    <source>
        <strain evidence="1 2">FMUON74</strain>
    </source>
</reference>
<dbReference type="Proteomes" id="UP000516173">
    <property type="component" value="Chromosome"/>
</dbReference>
<name>A0A7G1KTP5_9NOCA</name>